<evidence type="ECO:0000313" key="3">
    <source>
        <dbReference type="Proteomes" id="UP001353858"/>
    </source>
</evidence>
<evidence type="ECO:0000313" key="2">
    <source>
        <dbReference type="EMBL" id="KAK4880430.1"/>
    </source>
</evidence>
<evidence type="ECO:0000256" key="1">
    <source>
        <dbReference type="SAM" id="MobiDB-lite"/>
    </source>
</evidence>
<dbReference type="GO" id="GO:0005829">
    <property type="term" value="C:cytosol"/>
    <property type="evidence" value="ECO:0007669"/>
    <property type="project" value="TreeGrafter"/>
</dbReference>
<dbReference type="Gene3D" id="3.40.50.1240">
    <property type="entry name" value="Phosphoglycerate mutase-like"/>
    <property type="match status" value="1"/>
</dbReference>
<dbReference type="AlphaFoldDB" id="A0AAN7Q588"/>
<name>A0AAN7Q588_9COLE</name>
<feature type="region of interest" description="Disordered" evidence="1">
    <location>
        <begin position="191"/>
        <end position="323"/>
    </location>
</feature>
<dbReference type="PANTHER" id="PTHR10606">
    <property type="entry name" value="6-PHOSPHOFRUCTO-2-KINASE/FRUCTOSE-2,6-BISPHOSPHATASE"/>
    <property type="match status" value="1"/>
</dbReference>
<proteinExistence type="predicted"/>
<dbReference type="EMBL" id="JARPUR010000003">
    <property type="protein sequence ID" value="KAK4880430.1"/>
    <property type="molecule type" value="Genomic_DNA"/>
</dbReference>
<dbReference type="GO" id="GO:0003873">
    <property type="term" value="F:6-phosphofructo-2-kinase activity"/>
    <property type="evidence" value="ECO:0007669"/>
    <property type="project" value="TreeGrafter"/>
</dbReference>
<protein>
    <submittedName>
        <fullName evidence="2">Uncharacterized protein</fullName>
    </submittedName>
</protein>
<dbReference type="Proteomes" id="UP001353858">
    <property type="component" value="Unassembled WGS sequence"/>
</dbReference>
<dbReference type="GO" id="GO:0005524">
    <property type="term" value="F:ATP binding"/>
    <property type="evidence" value="ECO:0007669"/>
    <property type="project" value="InterPro"/>
</dbReference>
<feature type="compositionally biased region" description="Basic and acidic residues" evidence="1">
    <location>
        <begin position="219"/>
        <end position="261"/>
    </location>
</feature>
<organism evidence="2 3">
    <name type="scientific">Aquatica leii</name>
    <dbReference type="NCBI Taxonomy" id="1421715"/>
    <lineage>
        <taxon>Eukaryota</taxon>
        <taxon>Metazoa</taxon>
        <taxon>Ecdysozoa</taxon>
        <taxon>Arthropoda</taxon>
        <taxon>Hexapoda</taxon>
        <taxon>Insecta</taxon>
        <taxon>Pterygota</taxon>
        <taxon>Neoptera</taxon>
        <taxon>Endopterygota</taxon>
        <taxon>Coleoptera</taxon>
        <taxon>Polyphaga</taxon>
        <taxon>Elateriformia</taxon>
        <taxon>Elateroidea</taxon>
        <taxon>Lampyridae</taxon>
        <taxon>Luciolinae</taxon>
        <taxon>Aquatica</taxon>
    </lineage>
</organism>
<accession>A0AAN7Q588</accession>
<dbReference type="InterPro" id="IPR029033">
    <property type="entry name" value="His_PPase_superfam"/>
</dbReference>
<feature type="region of interest" description="Disordered" evidence="1">
    <location>
        <begin position="36"/>
        <end position="58"/>
    </location>
</feature>
<dbReference type="SUPFAM" id="SSF53254">
    <property type="entry name" value="Phosphoglycerate mutase-like"/>
    <property type="match status" value="1"/>
</dbReference>
<keyword evidence="3" id="KW-1185">Reference proteome</keyword>
<gene>
    <name evidence="2" type="ORF">RN001_008576</name>
</gene>
<sequence>MDIAINGFRCTGFHPINKNIFSDLDFIASDMTNITETQQSMSEPSASTSRQSESANVTRQVDNITLSALRPPESQTATFERVEPPIAVLDSEPQSVSLISQQAEPPTVKIATSQRSEFQTATPDSRPATATAANINQTVNNFKTIITKLLPVPDASKRRTNARRRKAEKSEIYTSFPYKKMEQKRADKKYVENSVDSAKQKKNMFSGRDFNNKNKRLLLRKDVTKNNKDRKKKEDTKIELVKNEVKEDSDIETKTETENKPDVVATKIQEPVDAPTPTPQETKETEVNETQTPVNETKTEPTSEEGPVKKEDEKVNKKEIDDEHDLSAKSCNFKDILQYSGDYSSMAAKESLNDLTYKMAHYKAQYENPSLSNHWEIPCPIIKILKRGYRGMVAHRVIGTKKSKIIAFISISKSNQQVIYFSRHGDSKFNVTGRISGNALLSPRGRVYAQALAKHGQALNLPVLQVWA</sequence>
<reference evidence="3" key="1">
    <citation type="submission" date="2023-01" db="EMBL/GenBank/DDBJ databases">
        <title>Key to firefly adult light organ development and bioluminescence: homeobox transcription factors regulate luciferase expression and transportation to peroxisome.</title>
        <authorList>
            <person name="Fu X."/>
        </authorList>
    </citation>
    <scope>NUCLEOTIDE SEQUENCE [LARGE SCALE GENOMIC DNA]</scope>
</reference>
<dbReference type="CDD" id="cd07040">
    <property type="entry name" value="HP"/>
    <property type="match status" value="1"/>
</dbReference>
<comment type="caution">
    <text evidence="2">The sequence shown here is derived from an EMBL/GenBank/DDBJ whole genome shotgun (WGS) entry which is preliminary data.</text>
</comment>
<dbReference type="InterPro" id="IPR003094">
    <property type="entry name" value="6Pfruct_kin"/>
</dbReference>
<dbReference type="PANTHER" id="PTHR10606:SF65">
    <property type="entry name" value="6-PHOSPHOFRUCTO-2-KINASE_FRUCTOSE-2, 6-BISPHOSPHATASE-LIKE PROTEIN"/>
    <property type="match status" value="1"/>
</dbReference>
<dbReference type="GO" id="GO:0006003">
    <property type="term" value="P:fructose 2,6-bisphosphate metabolic process"/>
    <property type="evidence" value="ECO:0007669"/>
    <property type="project" value="InterPro"/>
</dbReference>
<dbReference type="GO" id="GO:0004331">
    <property type="term" value="F:fructose-2,6-bisphosphate 2-phosphatase activity"/>
    <property type="evidence" value="ECO:0007669"/>
    <property type="project" value="TreeGrafter"/>
</dbReference>
<feature type="compositionally biased region" description="Basic and acidic residues" evidence="1">
    <location>
        <begin position="297"/>
        <end position="323"/>
    </location>
</feature>